<sequence length="73" mass="8478">MEMVEIYEQQKQKEEKVRGHGSSGVATFLQEQAAHSNYVVQALNNILFHSHYQVKDRKASIKRVARQVFIFSL</sequence>
<organism evidence="1 2">
    <name type="scientific">Trapa incisa</name>
    <dbReference type="NCBI Taxonomy" id="236973"/>
    <lineage>
        <taxon>Eukaryota</taxon>
        <taxon>Viridiplantae</taxon>
        <taxon>Streptophyta</taxon>
        <taxon>Embryophyta</taxon>
        <taxon>Tracheophyta</taxon>
        <taxon>Spermatophyta</taxon>
        <taxon>Magnoliopsida</taxon>
        <taxon>eudicotyledons</taxon>
        <taxon>Gunneridae</taxon>
        <taxon>Pentapetalae</taxon>
        <taxon>rosids</taxon>
        <taxon>malvids</taxon>
        <taxon>Myrtales</taxon>
        <taxon>Lythraceae</taxon>
        <taxon>Trapa</taxon>
    </lineage>
</organism>
<name>A0AAN7L4X5_9MYRT</name>
<protein>
    <submittedName>
        <fullName evidence="1">Uncharacterized protein</fullName>
    </submittedName>
</protein>
<proteinExistence type="predicted"/>
<dbReference type="Proteomes" id="UP001345219">
    <property type="component" value="Chromosome 13"/>
</dbReference>
<keyword evidence="2" id="KW-1185">Reference proteome</keyword>
<dbReference type="EMBL" id="JAXIOK010000001">
    <property type="protein sequence ID" value="KAK4779697.1"/>
    <property type="molecule type" value="Genomic_DNA"/>
</dbReference>
<accession>A0AAN7L4X5</accession>
<reference evidence="1 2" key="1">
    <citation type="journal article" date="2023" name="Hortic Res">
        <title>Pangenome of water caltrop reveals structural variations and asymmetric subgenome divergence after allopolyploidization.</title>
        <authorList>
            <person name="Zhang X."/>
            <person name="Chen Y."/>
            <person name="Wang L."/>
            <person name="Yuan Y."/>
            <person name="Fang M."/>
            <person name="Shi L."/>
            <person name="Lu R."/>
            <person name="Comes H.P."/>
            <person name="Ma Y."/>
            <person name="Chen Y."/>
            <person name="Huang G."/>
            <person name="Zhou Y."/>
            <person name="Zheng Z."/>
            <person name="Qiu Y."/>
        </authorList>
    </citation>
    <scope>NUCLEOTIDE SEQUENCE [LARGE SCALE GENOMIC DNA]</scope>
    <source>
        <tissue evidence="1">Roots</tissue>
    </source>
</reference>
<comment type="caution">
    <text evidence="1">The sequence shown here is derived from an EMBL/GenBank/DDBJ whole genome shotgun (WGS) entry which is preliminary data.</text>
</comment>
<gene>
    <name evidence="1" type="ORF">SAY87_015803</name>
</gene>
<evidence type="ECO:0000313" key="1">
    <source>
        <dbReference type="EMBL" id="KAK4779697.1"/>
    </source>
</evidence>
<evidence type="ECO:0000313" key="2">
    <source>
        <dbReference type="Proteomes" id="UP001345219"/>
    </source>
</evidence>
<dbReference type="AlphaFoldDB" id="A0AAN7L4X5"/>